<evidence type="ECO:0000313" key="1">
    <source>
        <dbReference type="EMBL" id="CDW34538.1"/>
    </source>
</evidence>
<proteinExistence type="predicted"/>
<name>A0A0K2U8H8_LEPSM</name>
<organism evidence="1">
    <name type="scientific">Lepeophtheirus salmonis</name>
    <name type="common">Salmon louse</name>
    <name type="synonym">Caligus salmonis</name>
    <dbReference type="NCBI Taxonomy" id="72036"/>
    <lineage>
        <taxon>Eukaryota</taxon>
        <taxon>Metazoa</taxon>
        <taxon>Ecdysozoa</taxon>
        <taxon>Arthropoda</taxon>
        <taxon>Crustacea</taxon>
        <taxon>Multicrustacea</taxon>
        <taxon>Hexanauplia</taxon>
        <taxon>Copepoda</taxon>
        <taxon>Siphonostomatoida</taxon>
        <taxon>Caligidae</taxon>
        <taxon>Lepeophtheirus</taxon>
    </lineage>
</organism>
<reference evidence="1" key="1">
    <citation type="submission" date="2014-05" db="EMBL/GenBank/DDBJ databases">
        <authorList>
            <person name="Chronopoulou M."/>
        </authorList>
    </citation>
    <scope>NUCLEOTIDE SEQUENCE</scope>
    <source>
        <tissue evidence="1">Whole organism</tissue>
    </source>
</reference>
<dbReference type="AlphaFoldDB" id="A0A0K2U8H8"/>
<protein>
    <submittedName>
        <fullName evidence="1">Uncharacterized protein</fullName>
    </submittedName>
</protein>
<dbReference type="EMBL" id="HACA01017177">
    <property type="protein sequence ID" value="CDW34538.1"/>
    <property type="molecule type" value="Transcribed_RNA"/>
</dbReference>
<sequence>MKRLIWNSLLKQPILFIPFEDMMVSTKNNPYSEVQRSRVNRRLSLLSPRIMIY</sequence>
<accession>A0A0K2U8H8</accession>